<dbReference type="SMART" id="SM00479">
    <property type="entry name" value="EXOIII"/>
    <property type="match status" value="1"/>
</dbReference>
<dbReference type="Pfam" id="PF00929">
    <property type="entry name" value="RNase_T"/>
    <property type="match status" value="1"/>
</dbReference>
<dbReference type="PANTHER" id="PTHR30231">
    <property type="entry name" value="DNA POLYMERASE III SUBUNIT EPSILON"/>
    <property type="match status" value="1"/>
</dbReference>
<comment type="cofactor">
    <cofactor evidence="5">
        <name>Mg(2+)</name>
        <dbReference type="ChEBI" id="CHEBI:18420"/>
    </cofactor>
    <text evidence="5">Binds two Mg(2+) per subunit. The active form of the enzyme binds two Mg(2+) ions in its active site. The first Mg(2+) forms only one salt bridge with the protein.</text>
</comment>
<dbReference type="PATRIC" id="fig|1125411.7.peg.772"/>
<dbReference type="GO" id="GO:0008033">
    <property type="term" value="P:tRNA processing"/>
    <property type="evidence" value="ECO:0007669"/>
    <property type="project" value="UniProtKB-KW"/>
</dbReference>
<dbReference type="GO" id="GO:0005829">
    <property type="term" value="C:cytosol"/>
    <property type="evidence" value="ECO:0007669"/>
    <property type="project" value="TreeGrafter"/>
</dbReference>
<comment type="function">
    <text evidence="5">Trims short 3' overhangs of a variety of RNA species, leaving a one or two nucleotide 3' overhang. Responsible for the end-turnover of tRNA: specifically removes the terminal AMP residue from uncharged tRNA (tRNA-C-C-A). Also appears to be involved in tRNA biosynthesis.</text>
</comment>
<dbReference type="PANTHER" id="PTHR30231:SF2">
    <property type="entry name" value="RIBONUCLEASE T"/>
    <property type="match status" value="1"/>
</dbReference>
<evidence type="ECO:0000259" key="6">
    <source>
        <dbReference type="SMART" id="SM00479"/>
    </source>
</evidence>
<keyword evidence="3 5" id="KW-0378">Hydrolase</keyword>
<evidence type="ECO:0000256" key="5">
    <source>
        <dbReference type="HAMAP-Rule" id="MF_00157"/>
    </source>
</evidence>
<dbReference type="OrthoDB" id="9778264at2"/>
<dbReference type="RefSeq" id="WP_053820016.1">
    <property type="nucleotide sequence ID" value="NZ_CP006911.1"/>
</dbReference>
<reference evidence="7 8" key="1">
    <citation type="journal article" date="2015" name="Genome Announc.">
        <title>Genome Sequence of 'Candidatus Thioglobus singularis' Strain PS1, a Mixotroph from the SUP05 Clade of Marine Gammaproteobacteria.</title>
        <authorList>
            <person name="Marshall K.T."/>
            <person name="Morris R.M."/>
        </authorList>
    </citation>
    <scope>NUCLEOTIDE SEQUENCE [LARGE SCALE GENOMIC DNA]</scope>
    <source>
        <strain evidence="7 8">PS1</strain>
    </source>
</reference>
<proteinExistence type="inferred from homology"/>
<gene>
    <name evidence="5" type="primary">rnt</name>
    <name evidence="7" type="ORF">W908_03950</name>
</gene>
<keyword evidence="8" id="KW-1185">Reference proteome</keyword>
<dbReference type="Gene3D" id="3.30.420.10">
    <property type="entry name" value="Ribonuclease H-like superfamily/Ribonuclease H"/>
    <property type="match status" value="1"/>
</dbReference>
<dbReference type="AlphaFoldDB" id="A0A0M4LGJ9"/>
<keyword evidence="5" id="KW-0479">Metal-binding</keyword>
<keyword evidence="1 5" id="KW-0819">tRNA processing</keyword>
<feature type="site" description="Important for substrate binding and specificity" evidence="5">
    <location>
        <position position="117"/>
    </location>
</feature>
<evidence type="ECO:0000313" key="8">
    <source>
        <dbReference type="Proteomes" id="UP000068905"/>
    </source>
</evidence>
<feature type="binding site" evidence="5">
    <location>
        <position position="178"/>
    </location>
    <ligand>
        <name>Mg(2+)</name>
        <dbReference type="ChEBI" id="CHEBI:18420"/>
        <label>2</label>
        <note>catalytic</note>
    </ligand>
</feature>
<name>A0A0M4LGJ9_9GAMM</name>
<feature type="binding site" evidence="5">
    <location>
        <position position="16"/>
    </location>
    <ligand>
        <name>Mg(2+)</name>
        <dbReference type="ChEBI" id="CHEBI:18420"/>
        <label>1</label>
        <note>catalytic</note>
    </ligand>
</feature>
<dbReference type="InterPro" id="IPR013520">
    <property type="entry name" value="Ribonucl_H"/>
</dbReference>
<evidence type="ECO:0000256" key="3">
    <source>
        <dbReference type="ARBA" id="ARBA00022801"/>
    </source>
</evidence>
<dbReference type="GO" id="GO:0008408">
    <property type="term" value="F:3'-5' exonuclease activity"/>
    <property type="evidence" value="ECO:0007669"/>
    <property type="project" value="TreeGrafter"/>
</dbReference>
<evidence type="ECO:0000256" key="1">
    <source>
        <dbReference type="ARBA" id="ARBA00022694"/>
    </source>
</evidence>
<dbReference type="EMBL" id="CP006911">
    <property type="protein sequence ID" value="ALE01802.1"/>
    <property type="molecule type" value="Genomic_DNA"/>
</dbReference>
<dbReference type="GO" id="GO:0045004">
    <property type="term" value="P:DNA replication proofreading"/>
    <property type="evidence" value="ECO:0007669"/>
    <property type="project" value="TreeGrafter"/>
</dbReference>
<keyword evidence="5" id="KW-0460">Magnesium</keyword>
<dbReference type="HAMAP" id="MF_00157">
    <property type="entry name" value="RNase_T"/>
    <property type="match status" value="1"/>
</dbReference>
<comment type="subunit">
    <text evidence="5">Homodimer.</text>
</comment>
<feature type="binding site" evidence="5">
    <location>
        <position position="18"/>
    </location>
    <ligand>
        <name>Mg(2+)</name>
        <dbReference type="ChEBI" id="CHEBI:18420"/>
        <label>2</label>
        <note>catalytic</note>
    </ligand>
</feature>
<feature type="binding site" evidence="5">
    <location>
        <position position="16"/>
    </location>
    <ligand>
        <name>Mg(2+)</name>
        <dbReference type="ChEBI" id="CHEBI:18420"/>
        <label>2</label>
        <note>catalytic</note>
    </ligand>
</feature>
<dbReference type="NCBIfam" id="TIGR01298">
    <property type="entry name" value="RNaseT"/>
    <property type="match status" value="1"/>
</dbReference>
<dbReference type="GO" id="GO:0003676">
    <property type="term" value="F:nucleic acid binding"/>
    <property type="evidence" value="ECO:0007669"/>
    <property type="project" value="InterPro"/>
</dbReference>
<dbReference type="InterPro" id="IPR005987">
    <property type="entry name" value="RNase_T"/>
</dbReference>
<organism evidence="7 8">
    <name type="scientific">Candidatus Pseudothioglobus singularis PS1</name>
    <dbReference type="NCBI Taxonomy" id="1125411"/>
    <lineage>
        <taxon>Bacteria</taxon>
        <taxon>Pseudomonadati</taxon>
        <taxon>Pseudomonadota</taxon>
        <taxon>Gammaproteobacteria</taxon>
        <taxon>Candidatus Pseudothioglobaceae</taxon>
        <taxon>Candidatus Pseudothioglobus</taxon>
    </lineage>
</organism>
<evidence type="ECO:0000256" key="4">
    <source>
        <dbReference type="ARBA" id="ARBA00022839"/>
    </source>
</evidence>
<protein>
    <recommendedName>
        <fullName evidence="5">Ribonuclease T</fullName>
        <ecNumber evidence="5">3.1.13.-</ecNumber>
    </recommendedName>
    <alternativeName>
        <fullName evidence="5">Exoribonuclease T</fullName>
        <shortName evidence="5">RNase T</shortName>
    </alternativeName>
</protein>
<dbReference type="EC" id="3.1.13.-" evidence="5"/>
<evidence type="ECO:0000313" key="7">
    <source>
        <dbReference type="EMBL" id="ALE01802.1"/>
    </source>
</evidence>
<feature type="binding site" evidence="5">
    <location>
        <position position="173"/>
    </location>
    <ligand>
        <name>Mg(2+)</name>
        <dbReference type="ChEBI" id="CHEBI:18420"/>
        <label>2</label>
        <note>catalytic</note>
    </ligand>
</feature>
<dbReference type="InterPro" id="IPR012337">
    <property type="entry name" value="RNaseH-like_sf"/>
</dbReference>
<dbReference type="STRING" id="1125411.W908_03950"/>
<feature type="site" description="Important for substrate binding and specificity" evidence="5">
    <location>
        <position position="22"/>
    </location>
</feature>
<feature type="domain" description="Exonuclease" evidence="6">
    <location>
        <begin position="11"/>
        <end position="195"/>
    </location>
</feature>
<evidence type="ECO:0000256" key="2">
    <source>
        <dbReference type="ARBA" id="ARBA00022722"/>
    </source>
</evidence>
<comment type="similarity">
    <text evidence="5">Belongs to the RNase T family.</text>
</comment>
<keyword evidence="2 5" id="KW-0540">Nuclease</keyword>
<dbReference type="GO" id="GO:0000287">
    <property type="term" value="F:magnesium ion binding"/>
    <property type="evidence" value="ECO:0007669"/>
    <property type="project" value="UniProtKB-UniRule"/>
</dbReference>
<dbReference type="KEGG" id="tsn:W908_03950"/>
<dbReference type="InterPro" id="IPR036397">
    <property type="entry name" value="RNaseH_sf"/>
</dbReference>
<feature type="site" description="Important for substrate binding and specificity" evidence="5">
    <location>
        <position position="70"/>
    </location>
</feature>
<dbReference type="SUPFAM" id="SSF53098">
    <property type="entry name" value="Ribonuclease H-like"/>
    <property type="match status" value="1"/>
</dbReference>
<dbReference type="Proteomes" id="UP000068905">
    <property type="component" value="Chromosome"/>
</dbReference>
<feature type="site" description="Important for substrate binding and specificity" evidence="5">
    <location>
        <position position="138"/>
    </location>
</feature>
<dbReference type="GO" id="GO:0016896">
    <property type="term" value="F:RNA exonuclease activity, producing 5'-phosphomonoesters"/>
    <property type="evidence" value="ECO:0007669"/>
    <property type="project" value="UniProtKB-UniRule"/>
</dbReference>
<sequence length="199" mass="22323">MKLKDRIRGYLPVVIDVETSGFNEQTDALLEICAIILGMDEEGSFFAKTTLHYHVEPFKGANIEASAIKFNGIDIDNPFRLAVPEKKALSEIFDHINKELETEECSRAILVGHNAFFDLGFVKAATLRANLKSPFHQFSTIDTVSLSALCCGETVLAKAISKMDIEWDNNEAHSALYDTQKTSELFCQIFNSHKFELKD</sequence>
<keyword evidence="4 5" id="KW-0269">Exonuclease</keyword>
<feature type="active site" description="Proton donor/acceptor" evidence="5">
    <location>
        <position position="173"/>
    </location>
</feature>
<accession>A0A0M4LGJ9</accession>